<reference evidence="1 2" key="1">
    <citation type="submission" date="2009-01" db="EMBL/GenBank/DDBJ databases">
        <authorList>
            <person name="Fulton L."/>
            <person name="Clifton S."/>
            <person name="Fulton B."/>
            <person name="Xu J."/>
            <person name="Minx P."/>
            <person name="Pepin K.H."/>
            <person name="Johnson M."/>
            <person name="Bhonagiri V."/>
            <person name="Nash W.E."/>
            <person name="Mardis E.R."/>
            <person name="Wilson R.K."/>
        </authorList>
    </citation>
    <scope>NUCLEOTIDE SEQUENCE [LARGE SCALE GENOMIC DNA]</scope>
    <source>
        <strain evidence="1 2">DSM 5476</strain>
    </source>
</reference>
<comment type="caution">
    <text evidence="1">The sequence shown here is derived from an EMBL/GenBank/DDBJ whole genome shotgun (WGS) entry which is preliminary data.</text>
</comment>
<dbReference type="AlphaFoldDB" id="C0EIP3"/>
<protein>
    <submittedName>
        <fullName evidence="1">Uncharacterized protein</fullName>
    </submittedName>
</protein>
<accession>C0EIP3</accession>
<dbReference type="Proteomes" id="UP000003340">
    <property type="component" value="Unassembled WGS sequence"/>
</dbReference>
<proteinExistence type="predicted"/>
<evidence type="ECO:0000313" key="1">
    <source>
        <dbReference type="EMBL" id="EEG28689.1"/>
    </source>
</evidence>
<keyword evidence="2" id="KW-1185">Reference proteome</keyword>
<reference evidence="1 2" key="2">
    <citation type="submission" date="2009-02" db="EMBL/GenBank/DDBJ databases">
        <title>Draft genome sequence of Clostridium methylpentosum (DSM 5476).</title>
        <authorList>
            <person name="Sudarsanam P."/>
            <person name="Ley R."/>
            <person name="Guruge J."/>
            <person name="Turnbaugh P.J."/>
            <person name="Mahowald M."/>
            <person name="Liep D."/>
            <person name="Gordon J."/>
        </authorList>
    </citation>
    <scope>NUCLEOTIDE SEQUENCE [LARGE SCALE GENOMIC DNA]</scope>
    <source>
        <strain evidence="1 2">DSM 5476</strain>
    </source>
</reference>
<dbReference type="HOGENOM" id="CLU_3214524_0_0_9"/>
<name>C0EIP3_9FIRM</name>
<sequence>MDSGFQKPPFHKEYFGDQQASLIAEKLSLLVCTLQRQLKKRCAQ</sequence>
<dbReference type="EMBL" id="ACEC01000128">
    <property type="protein sequence ID" value="EEG28689.1"/>
    <property type="molecule type" value="Genomic_DNA"/>
</dbReference>
<evidence type="ECO:0000313" key="2">
    <source>
        <dbReference type="Proteomes" id="UP000003340"/>
    </source>
</evidence>
<gene>
    <name evidence="1" type="ORF">CLOSTMETH_03738</name>
</gene>
<organism evidence="1 2">
    <name type="scientific">[Clostridium] methylpentosum DSM 5476</name>
    <dbReference type="NCBI Taxonomy" id="537013"/>
    <lineage>
        <taxon>Bacteria</taxon>
        <taxon>Bacillati</taxon>
        <taxon>Bacillota</taxon>
        <taxon>Clostridia</taxon>
        <taxon>Eubacteriales</taxon>
        <taxon>Oscillospiraceae</taxon>
        <taxon>Oscillospiraceae incertae sedis</taxon>
    </lineage>
</organism>